<keyword evidence="4 7" id="KW-0812">Transmembrane</keyword>
<dbReference type="PANTHER" id="PTHR43663">
    <property type="entry name" value="CHROMATE TRANSPORT PROTEIN-RELATED"/>
    <property type="match status" value="1"/>
</dbReference>
<reference evidence="8 9" key="1">
    <citation type="submission" date="2023-10" db="EMBL/GenBank/DDBJ databases">
        <title>Microbacterium xanthum sp. nov., isolated from seaweed.</title>
        <authorList>
            <person name="Lee S.D."/>
        </authorList>
    </citation>
    <scope>NUCLEOTIDE SEQUENCE [LARGE SCALE GENOMIC DNA]</scope>
    <source>
        <strain evidence="8 9">KCTC 19124</strain>
    </source>
</reference>
<protein>
    <submittedName>
        <fullName evidence="8">Chromate transporter</fullName>
    </submittedName>
</protein>
<comment type="caution">
    <text evidence="8">The sequence shown here is derived from an EMBL/GenBank/DDBJ whole genome shotgun (WGS) entry which is preliminary data.</text>
</comment>
<feature type="transmembrane region" description="Helical" evidence="7">
    <location>
        <begin position="169"/>
        <end position="189"/>
    </location>
</feature>
<proteinExistence type="inferred from homology"/>
<evidence type="ECO:0000256" key="6">
    <source>
        <dbReference type="ARBA" id="ARBA00023136"/>
    </source>
</evidence>
<evidence type="ECO:0000256" key="3">
    <source>
        <dbReference type="ARBA" id="ARBA00022475"/>
    </source>
</evidence>
<dbReference type="EMBL" id="JAWJYN010000001">
    <property type="protein sequence ID" value="MDZ8160949.1"/>
    <property type="molecule type" value="Genomic_DNA"/>
</dbReference>
<organism evidence="8 9">
    <name type="scientific">Microbacterium aquimaris</name>
    <dbReference type="NCBI Taxonomy" id="459816"/>
    <lineage>
        <taxon>Bacteria</taxon>
        <taxon>Bacillati</taxon>
        <taxon>Actinomycetota</taxon>
        <taxon>Actinomycetes</taxon>
        <taxon>Micrococcales</taxon>
        <taxon>Microbacteriaceae</taxon>
        <taxon>Microbacterium</taxon>
    </lineage>
</organism>
<dbReference type="PANTHER" id="PTHR43663:SF1">
    <property type="entry name" value="CHROMATE TRANSPORTER"/>
    <property type="match status" value="1"/>
</dbReference>
<feature type="transmembrane region" description="Helical" evidence="7">
    <location>
        <begin position="412"/>
        <end position="429"/>
    </location>
</feature>
<dbReference type="InterPro" id="IPR052518">
    <property type="entry name" value="CHR_Transporter"/>
</dbReference>
<evidence type="ECO:0000256" key="4">
    <source>
        <dbReference type="ARBA" id="ARBA00022692"/>
    </source>
</evidence>
<dbReference type="Proteomes" id="UP001291912">
    <property type="component" value="Unassembled WGS sequence"/>
</dbReference>
<keyword evidence="5 7" id="KW-1133">Transmembrane helix</keyword>
<accession>A0ABU5N4C0</accession>
<dbReference type="Pfam" id="PF02417">
    <property type="entry name" value="Chromate_transp"/>
    <property type="match status" value="2"/>
</dbReference>
<evidence type="ECO:0000256" key="5">
    <source>
        <dbReference type="ARBA" id="ARBA00022989"/>
    </source>
</evidence>
<feature type="transmembrane region" description="Helical" evidence="7">
    <location>
        <begin position="130"/>
        <end position="149"/>
    </location>
</feature>
<feature type="transmembrane region" description="Helical" evidence="7">
    <location>
        <begin position="353"/>
        <end position="375"/>
    </location>
</feature>
<evidence type="ECO:0000256" key="7">
    <source>
        <dbReference type="SAM" id="Phobius"/>
    </source>
</evidence>
<evidence type="ECO:0000256" key="2">
    <source>
        <dbReference type="ARBA" id="ARBA00005262"/>
    </source>
</evidence>
<feature type="transmembrane region" description="Helical" evidence="7">
    <location>
        <begin position="94"/>
        <end position="118"/>
    </location>
</feature>
<comment type="subcellular location">
    <subcellularLocation>
        <location evidence="1">Cell membrane</location>
        <topology evidence="1">Multi-pass membrane protein</topology>
    </subcellularLocation>
</comment>
<sequence>MLKVGVIGFGGGSALIPVMEKELVGTGRLDEDEFVKDTVIVNITPGALPPKLAALSGLQLNGSTAALAGALAVALPGTVATVALLALFSALGPGAVSVIEAASLGISAFILYLLAHYVVKVLAPAGRLRAVPVIIAVLAFVLSGAGKTVSLGHDLAEAEPGWAVPELSALGLVLASLGGIAVVTIWQMVRGSSHPDTGDAAAAPPGAGRRAMRAAGLVAALVVVGVGLALVAVPGAETAGFLGLILVSTVSSFGGGEAYVGVADGFFVASGVVDSSVFYGQIVPVANALPGPILVKIAAGVAYTVGAESGSVAAGAVLAVAALLITVGSCCAVALLLLAGYDRARDSIFVRNITAYILPVICGLLASTSVSLLHASAGIAEGAGIPPAWAVVGSVALAATVPFIHRLATVPDIVLILVFGGGSLTLLALI</sequence>
<comment type="similarity">
    <text evidence="2">Belongs to the chromate ion transporter (CHR) (TC 2.A.51) family.</text>
</comment>
<keyword evidence="9" id="KW-1185">Reference proteome</keyword>
<dbReference type="InterPro" id="IPR003370">
    <property type="entry name" value="Chromate_transpt"/>
</dbReference>
<evidence type="ECO:0000313" key="9">
    <source>
        <dbReference type="Proteomes" id="UP001291912"/>
    </source>
</evidence>
<keyword evidence="6 7" id="KW-0472">Membrane</keyword>
<feature type="transmembrane region" description="Helical" evidence="7">
    <location>
        <begin position="214"/>
        <end position="233"/>
    </location>
</feature>
<evidence type="ECO:0000313" key="8">
    <source>
        <dbReference type="EMBL" id="MDZ8160949.1"/>
    </source>
</evidence>
<feature type="transmembrane region" description="Helical" evidence="7">
    <location>
        <begin position="312"/>
        <end position="341"/>
    </location>
</feature>
<evidence type="ECO:0000256" key="1">
    <source>
        <dbReference type="ARBA" id="ARBA00004651"/>
    </source>
</evidence>
<keyword evidence="3" id="KW-1003">Cell membrane</keyword>
<gene>
    <name evidence="8" type="ORF">R2Q92_03815</name>
</gene>
<name>A0ABU5N4C0_9MICO</name>
<feature type="transmembrane region" description="Helical" evidence="7">
    <location>
        <begin position="387"/>
        <end position="405"/>
    </location>
</feature>
<feature type="transmembrane region" description="Helical" evidence="7">
    <location>
        <begin position="65"/>
        <end position="88"/>
    </location>
</feature>